<keyword evidence="2" id="KW-1185">Reference proteome</keyword>
<dbReference type="RefSeq" id="WP_073142794.1">
    <property type="nucleotide sequence ID" value="NZ_FQUV01000003.1"/>
</dbReference>
<dbReference type="AlphaFoldDB" id="A0A1M4YC26"/>
<gene>
    <name evidence="1" type="ORF">SAMN05444273_103496</name>
</gene>
<dbReference type="EMBL" id="FQUV01000003">
    <property type="protein sequence ID" value="SHF03381.1"/>
    <property type="molecule type" value="Genomic_DNA"/>
</dbReference>
<dbReference type="Proteomes" id="UP000184144">
    <property type="component" value="Unassembled WGS sequence"/>
</dbReference>
<reference evidence="2" key="1">
    <citation type="submission" date="2016-11" db="EMBL/GenBank/DDBJ databases">
        <authorList>
            <person name="Varghese N."/>
            <person name="Submissions S."/>
        </authorList>
    </citation>
    <scope>NUCLEOTIDE SEQUENCE [LARGE SCALE GENOMIC DNA]</scope>
    <source>
        <strain evidence="2">DSM 100566</strain>
    </source>
</reference>
<accession>A0A1M4YC26</accession>
<evidence type="ECO:0000313" key="1">
    <source>
        <dbReference type="EMBL" id="SHF03381.1"/>
    </source>
</evidence>
<evidence type="ECO:0000313" key="2">
    <source>
        <dbReference type="Proteomes" id="UP000184144"/>
    </source>
</evidence>
<sequence>MITARQYGAMMRQQGVLWPAPAIGTDDMKLPEVAIYKIGGRGLSNAFVLVRKNWATVYVNPAYTSYRAAFDAVMPRSSDGQDVDHLLPRSKGGGADFLALGRISGTSNRGWNDDESHQAMAQKVRNMTTGSPHAFLSRLTDMERGWAVVTSYIRPLRELTQSNMSLVDPKNL</sequence>
<proteinExistence type="predicted"/>
<dbReference type="OrthoDB" id="7835793at2"/>
<protein>
    <submittedName>
        <fullName evidence="1">Uncharacterized protein</fullName>
    </submittedName>
</protein>
<name>A0A1M4YC26_9RHOB</name>
<organism evidence="1 2">
    <name type="scientific">Litoreibacter ascidiaceicola</name>
    <dbReference type="NCBI Taxonomy" id="1486859"/>
    <lineage>
        <taxon>Bacteria</taxon>
        <taxon>Pseudomonadati</taxon>
        <taxon>Pseudomonadota</taxon>
        <taxon>Alphaproteobacteria</taxon>
        <taxon>Rhodobacterales</taxon>
        <taxon>Roseobacteraceae</taxon>
        <taxon>Litoreibacter</taxon>
    </lineage>
</organism>